<name>A0ABP1S801_9HEXA</name>
<feature type="transmembrane region" description="Helical" evidence="1">
    <location>
        <begin position="185"/>
        <end position="209"/>
    </location>
</feature>
<gene>
    <name evidence="2" type="ORF">ODALV1_LOCUS30808</name>
</gene>
<dbReference type="EMBL" id="CAXLJM020000164">
    <property type="protein sequence ID" value="CAL8146412.1"/>
    <property type="molecule type" value="Genomic_DNA"/>
</dbReference>
<proteinExistence type="predicted"/>
<feature type="transmembrane region" description="Helical" evidence="1">
    <location>
        <begin position="45"/>
        <end position="62"/>
    </location>
</feature>
<protein>
    <submittedName>
        <fullName evidence="2">Uncharacterized protein</fullName>
    </submittedName>
</protein>
<reference evidence="2 3" key="1">
    <citation type="submission" date="2024-08" db="EMBL/GenBank/DDBJ databases">
        <authorList>
            <person name="Cucini C."/>
            <person name="Frati F."/>
        </authorList>
    </citation>
    <scope>NUCLEOTIDE SEQUENCE [LARGE SCALE GENOMIC DNA]</scope>
</reference>
<organism evidence="2 3">
    <name type="scientific">Orchesella dallaii</name>
    <dbReference type="NCBI Taxonomy" id="48710"/>
    <lineage>
        <taxon>Eukaryota</taxon>
        <taxon>Metazoa</taxon>
        <taxon>Ecdysozoa</taxon>
        <taxon>Arthropoda</taxon>
        <taxon>Hexapoda</taxon>
        <taxon>Collembola</taxon>
        <taxon>Entomobryomorpha</taxon>
        <taxon>Entomobryoidea</taxon>
        <taxon>Orchesellidae</taxon>
        <taxon>Orchesellinae</taxon>
        <taxon>Orchesella</taxon>
    </lineage>
</organism>
<sequence length="401" mass="45589">MVLVLSRAVLKVQIQVGQSLNLLPYEWVENTSYFKSKNNNTHCKINMSTFFMIYLLSTGYYLSTVSKSNESYSFRILATFFAMVHMCAINATWFNIKSSNILPQLWMFRTTDIMAKSGNKNPRSSSLEICSTLGTLLCNLIVPTVFPLVTILFPCRLFYSNIIAIVFPAFCKSTFVNVMTYVSEVTLLGVAQLILGVQVIVFSITVQTWNQNLKAVKLFCKAVNNWGDKTQWDVLRLPSWSDFVPGHLIIVFTNNHQIDMEHYKATNSSSSTNADYYTRPTRQPDVPPSTYDCSVYRILCLGFLLFLIATFIKLIWNVTKQKNPVVPQMQIVTQEQQDRRMFHVVVNILRESNPPSYDQVLGPTNPTLQRVPGHLQIACVDTASLPTYEESVKNGKQSQFA</sequence>
<evidence type="ECO:0000313" key="3">
    <source>
        <dbReference type="Proteomes" id="UP001642540"/>
    </source>
</evidence>
<feature type="transmembrane region" description="Helical" evidence="1">
    <location>
        <begin position="74"/>
        <end position="96"/>
    </location>
</feature>
<feature type="transmembrane region" description="Helical" evidence="1">
    <location>
        <begin position="295"/>
        <end position="316"/>
    </location>
</feature>
<feature type="transmembrane region" description="Helical" evidence="1">
    <location>
        <begin position="129"/>
        <end position="152"/>
    </location>
</feature>
<evidence type="ECO:0000313" key="2">
    <source>
        <dbReference type="EMBL" id="CAL8146412.1"/>
    </source>
</evidence>
<keyword evidence="1" id="KW-0472">Membrane</keyword>
<comment type="caution">
    <text evidence="2">The sequence shown here is derived from an EMBL/GenBank/DDBJ whole genome shotgun (WGS) entry which is preliminary data.</text>
</comment>
<accession>A0ABP1S801</accession>
<dbReference type="Proteomes" id="UP001642540">
    <property type="component" value="Unassembled WGS sequence"/>
</dbReference>
<evidence type="ECO:0000256" key="1">
    <source>
        <dbReference type="SAM" id="Phobius"/>
    </source>
</evidence>
<feature type="transmembrane region" description="Helical" evidence="1">
    <location>
        <begin position="158"/>
        <end position="178"/>
    </location>
</feature>
<keyword evidence="3" id="KW-1185">Reference proteome</keyword>
<keyword evidence="1" id="KW-1133">Transmembrane helix</keyword>
<keyword evidence="1" id="KW-0812">Transmembrane</keyword>